<feature type="compositionally biased region" description="Basic and acidic residues" evidence="1">
    <location>
        <begin position="212"/>
        <end position="224"/>
    </location>
</feature>
<feature type="compositionally biased region" description="Polar residues" evidence="1">
    <location>
        <begin position="116"/>
        <end position="125"/>
    </location>
</feature>
<sequence>MSTSGAPAGPVISVTETVPAVSRVVRQVVRPVADGLVRPAGDRVGRPVGGLVQTVAEGLADAPSQWSTLPSLPSVPGLPGLPAVPGLPGLPGVPTPPVHTVPALSVAQQPGGGTEHGTTAEQRQTGAYGPGVPAATDATAGEHTHRAPDLGRTAHLPRHQAPGGDPTGALGEQPAVDSGAPRHGDGHAVASNHRAPLRLVPGATAVATAGGTRDRHRDIPEFPG</sequence>
<protein>
    <submittedName>
        <fullName evidence="2">Uncharacterized protein</fullName>
    </submittedName>
</protein>
<reference evidence="3" key="1">
    <citation type="journal article" date="2019" name="Int. J. Syst. Evol. Microbiol.">
        <title>The Global Catalogue of Microorganisms (GCM) 10K type strain sequencing project: providing services to taxonomists for standard genome sequencing and annotation.</title>
        <authorList>
            <consortium name="The Broad Institute Genomics Platform"/>
            <consortium name="The Broad Institute Genome Sequencing Center for Infectious Disease"/>
            <person name="Wu L."/>
            <person name="Ma J."/>
        </authorList>
    </citation>
    <scope>NUCLEOTIDE SEQUENCE [LARGE SCALE GENOMIC DNA]</scope>
    <source>
        <strain evidence="3">CGMCC 4.7035</strain>
    </source>
</reference>
<evidence type="ECO:0000256" key="1">
    <source>
        <dbReference type="SAM" id="MobiDB-lite"/>
    </source>
</evidence>
<dbReference type="EMBL" id="JBHRWR010000048">
    <property type="protein sequence ID" value="MFC3578352.1"/>
    <property type="molecule type" value="Genomic_DNA"/>
</dbReference>
<dbReference type="RefSeq" id="WP_310765411.1">
    <property type="nucleotide sequence ID" value="NZ_JBHRWR010000048.1"/>
</dbReference>
<dbReference type="Proteomes" id="UP001595701">
    <property type="component" value="Unassembled WGS sequence"/>
</dbReference>
<name>A0ABV7SRP1_9ACTN</name>
<feature type="compositionally biased region" description="Basic and acidic residues" evidence="1">
    <location>
        <begin position="140"/>
        <end position="149"/>
    </location>
</feature>
<gene>
    <name evidence="2" type="ORF">ACFOZ0_34855</name>
</gene>
<comment type="caution">
    <text evidence="2">The sequence shown here is derived from an EMBL/GenBank/DDBJ whole genome shotgun (WGS) entry which is preliminary data.</text>
</comment>
<accession>A0ABV7SRP1</accession>
<evidence type="ECO:0000313" key="2">
    <source>
        <dbReference type="EMBL" id="MFC3578352.1"/>
    </source>
</evidence>
<feature type="compositionally biased region" description="Low complexity" evidence="1">
    <location>
        <begin position="202"/>
        <end position="211"/>
    </location>
</feature>
<evidence type="ECO:0000313" key="3">
    <source>
        <dbReference type="Proteomes" id="UP001595701"/>
    </source>
</evidence>
<keyword evidence="3" id="KW-1185">Reference proteome</keyword>
<proteinExistence type="predicted"/>
<organism evidence="2 3">
    <name type="scientific">Streptomyces yaanensis</name>
    <dbReference type="NCBI Taxonomy" id="1142239"/>
    <lineage>
        <taxon>Bacteria</taxon>
        <taxon>Bacillati</taxon>
        <taxon>Actinomycetota</taxon>
        <taxon>Actinomycetes</taxon>
        <taxon>Kitasatosporales</taxon>
        <taxon>Streptomycetaceae</taxon>
        <taxon>Streptomyces</taxon>
    </lineage>
</organism>
<feature type="region of interest" description="Disordered" evidence="1">
    <location>
        <begin position="89"/>
        <end position="224"/>
    </location>
</feature>